<protein>
    <submittedName>
        <fullName evidence="1">DUF3865 domain-containing protein</fullName>
    </submittedName>
</protein>
<name>A0ABS8X1Q1_9GAMM</name>
<organism evidence="1 2">
    <name type="scientific">Legionella resiliens</name>
    <dbReference type="NCBI Taxonomy" id="2905958"/>
    <lineage>
        <taxon>Bacteria</taxon>
        <taxon>Pseudomonadati</taxon>
        <taxon>Pseudomonadota</taxon>
        <taxon>Gammaproteobacteria</taxon>
        <taxon>Legionellales</taxon>
        <taxon>Legionellaceae</taxon>
        <taxon>Legionella</taxon>
    </lineage>
</organism>
<dbReference type="Proteomes" id="UP001320170">
    <property type="component" value="Unassembled WGS sequence"/>
</dbReference>
<gene>
    <name evidence="1" type="ORF">LXO92_01310</name>
</gene>
<comment type="caution">
    <text evidence="1">The sequence shown here is derived from an EMBL/GenBank/DDBJ whole genome shotgun (WGS) entry which is preliminary data.</text>
</comment>
<dbReference type="InterPro" id="IPR016084">
    <property type="entry name" value="Haem_Oase-like_multi-hlx"/>
</dbReference>
<proteinExistence type="predicted"/>
<evidence type="ECO:0000313" key="2">
    <source>
        <dbReference type="Proteomes" id="UP001320170"/>
    </source>
</evidence>
<sequence>MNQENILTEQIDVANLQFTSAVKSKLKDLTRWSEDALEWLMVEHYQFSLRNPYFLAIAANTTKQFNQTAVFDELDRNYNEEENHAKIYKKALFEIGTDVEQRGEFNPTTEFFDKIMQLISTCPSCTLGAMYATETAAIFEHEVFRDISQQIAYKRNKTWEKARLKAFHDMHLSGVEQSHKDELGKFVNIETITNMKINTKTSLIKSIDKNKVLSGAKQAIDAMVIWWDALLNHAIRM</sequence>
<dbReference type="SUPFAM" id="SSF48613">
    <property type="entry name" value="Heme oxygenase-like"/>
    <property type="match status" value="1"/>
</dbReference>
<dbReference type="Gene3D" id="1.20.910.10">
    <property type="entry name" value="Heme oxygenase-like"/>
    <property type="match status" value="1"/>
</dbReference>
<reference evidence="1 2" key="1">
    <citation type="journal article" date="2024" name="Pathogens">
        <title>Characterization of a Novel Species of Legionella Isolated from a Healthcare Facility: Legionella resiliens sp. nov.</title>
        <authorList>
            <person name="Cristino S."/>
            <person name="Pascale M.R."/>
            <person name="Marino F."/>
            <person name="Derelitto C."/>
            <person name="Salaris S."/>
            <person name="Orsini M."/>
            <person name="Squarzoni S."/>
            <person name="Grottola A."/>
            <person name="Girolamini L."/>
        </authorList>
    </citation>
    <scope>NUCLEOTIDE SEQUENCE [LARGE SCALE GENOMIC DNA]</scope>
    <source>
        <strain evidence="1 2">8cVS16</strain>
    </source>
</reference>
<keyword evidence="2" id="KW-1185">Reference proteome</keyword>
<accession>A0ABS8X1Q1</accession>
<dbReference type="EMBL" id="JAJTND010000001">
    <property type="protein sequence ID" value="MCE3531013.1"/>
    <property type="molecule type" value="Genomic_DNA"/>
</dbReference>
<evidence type="ECO:0000313" key="1">
    <source>
        <dbReference type="EMBL" id="MCE3531013.1"/>
    </source>
</evidence>
<dbReference type="RefSeq" id="WP_232890234.1">
    <property type="nucleotide sequence ID" value="NZ_JAJSPM010000001.1"/>
</dbReference>